<evidence type="ECO:0000313" key="3">
    <source>
        <dbReference type="Proteomes" id="UP000013827"/>
    </source>
</evidence>
<dbReference type="RefSeq" id="XP_005768481.1">
    <property type="nucleotide sequence ID" value="XM_005768424.1"/>
</dbReference>
<evidence type="ECO:0000313" key="2">
    <source>
        <dbReference type="EnsemblProtists" id="EOD16052"/>
    </source>
</evidence>
<feature type="compositionally biased region" description="Acidic residues" evidence="1">
    <location>
        <begin position="39"/>
        <end position="54"/>
    </location>
</feature>
<dbReference type="PaxDb" id="2903-EOD16052"/>
<evidence type="ECO:0000256" key="1">
    <source>
        <dbReference type="SAM" id="MobiDB-lite"/>
    </source>
</evidence>
<dbReference type="HOGENOM" id="CLU_1201744_0_0_1"/>
<reference evidence="2" key="2">
    <citation type="submission" date="2024-10" db="UniProtKB">
        <authorList>
            <consortium name="EnsemblProtists"/>
        </authorList>
    </citation>
    <scope>IDENTIFICATION</scope>
</reference>
<dbReference type="AlphaFoldDB" id="A0A0D3IXR7"/>
<reference evidence="3" key="1">
    <citation type="journal article" date="2013" name="Nature">
        <title>Pan genome of the phytoplankton Emiliania underpins its global distribution.</title>
        <authorList>
            <person name="Read B.A."/>
            <person name="Kegel J."/>
            <person name="Klute M.J."/>
            <person name="Kuo A."/>
            <person name="Lefebvre S.C."/>
            <person name="Maumus F."/>
            <person name="Mayer C."/>
            <person name="Miller J."/>
            <person name="Monier A."/>
            <person name="Salamov A."/>
            <person name="Young J."/>
            <person name="Aguilar M."/>
            <person name="Claverie J.M."/>
            <person name="Frickenhaus S."/>
            <person name="Gonzalez K."/>
            <person name="Herman E.K."/>
            <person name="Lin Y.C."/>
            <person name="Napier J."/>
            <person name="Ogata H."/>
            <person name="Sarno A.F."/>
            <person name="Shmutz J."/>
            <person name="Schroeder D."/>
            <person name="de Vargas C."/>
            <person name="Verret F."/>
            <person name="von Dassow P."/>
            <person name="Valentin K."/>
            <person name="Van de Peer Y."/>
            <person name="Wheeler G."/>
            <person name="Dacks J.B."/>
            <person name="Delwiche C.F."/>
            <person name="Dyhrman S.T."/>
            <person name="Glockner G."/>
            <person name="John U."/>
            <person name="Richards T."/>
            <person name="Worden A.Z."/>
            <person name="Zhang X."/>
            <person name="Grigoriev I.V."/>
            <person name="Allen A.E."/>
            <person name="Bidle K."/>
            <person name="Borodovsky M."/>
            <person name="Bowler C."/>
            <person name="Brownlee C."/>
            <person name="Cock J.M."/>
            <person name="Elias M."/>
            <person name="Gladyshev V.N."/>
            <person name="Groth M."/>
            <person name="Guda C."/>
            <person name="Hadaegh A."/>
            <person name="Iglesias-Rodriguez M.D."/>
            <person name="Jenkins J."/>
            <person name="Jones B.M."/>
            <person name="Lawson T."/>
            <person name="Leese F."/>
            <person name="Lindquist E."/>
            <person name="Lobanov A."/>
            <person name="Lomsadze A."/>
            <person name="Malik S.B."/>
            <person name="Marsh M.E."/>
            <person name="Mackinder L."/>
            <person name="Mock T."/>
            <person name="Mueller-Roeber B."/>
            <person name="Pagarete A."/>
            <person name="Parker M."/>
            <person name="Probert I."/>
            <person name="Quesneville H."/>
            <person name="Raines C."/>
            <person name="Rensing S.A."/>
            <person name="Riano-Pachon D.M."/>
            <person name="Richier S."/>
            <person name="Rokitta S."/>
            <person name="Shiraiwa Y."/>
            <person name="Soanes D.M."/>
            <person name="van der Giezen M."/>
            <person name="Wahlund T.M."/>
            <person name="Williams B."/>
            <person name="Wilson W."/>
            <person name="Wolfe G."/>
            <person name="Wurch L.L."/>
        </authorList>
    </citation>
    <scope>NUCLEOTIDE SEQUENCE</scope>
</reference>
<feature type="region of interest" description="Disordered" evidence="1">
    <location>
        <begin position="35"/>
        <end position="54"/>
    </location>
</feature>
<accession>A0A0D3IXR7</accession>
<keyword evidence="3" id="KW-1185">Reference proteome</keyword>
<protein>
    <submittedName>
        <fullName evidence="2">Uncharacterized protein</fullName>
    </submittedName>
</protein>
<sequence length="231" mass="24768">MLLEGATPLYGRNVFKQDPSTKSMELYDEIKKDLRATVSDDDDDADDTPVDPADDYSVTEYVVTVRLTADCASEAADAFSDWAVGASCKEILEAGCQSVTVLRKAPRTSVEYAYEPIDSYNSHCAVTRGWPDGCSFVGDEEGAAAANERMIRAYEELGGGTGGASSAYAGIGGKARVDFSDALDKGALSPLGKRRIGQDLPVELEGWRVGVFPLEPSVSQEFTLRNVMAKA</sequence>
<dbReference type="Proteomes" id="UP000013827">
    <property type="component" value="Unassembled WGS sequence"/>
</dbReference>
<dbReference type="EnsemblProtists" id="EOD16052">
    <property type="protein sequence ID" value="EOD16052"/>
    <property type="gene ID" value="EMIHUDRAFT_211120"/>
</dbReference>
<proteinExistence type="predicted"/>
<dbReference type="GeneID" id="17262157"/>
<dbReference type="KEGG" id="ehx:EMIHUDRAFT_211120"/>
<name>A0A0D3IXR7_EMIH1</name>
<organism evidence="2 3">
    <name type="scientific">Emiliania huxleyi (strain CCMP1516)</name>
    <dbReference type="NCBI Taxonomy" id="280463"/>
    <lineage>
        <taxon>Eukaryota</taxon>
        <taxon>Haptista</taxon>
        <taxon>Haptophyta</taxon>
        <taxon>Prymnesiophyceae</taxon>
        <taxon>Isochrysidales</taxon>
        <taxon>Noelaerhabdaceae</taxon>
        <taxon>Emiliania</taxon>
    </lineage>
</organism>